<sequence>MLPTEEKTEKDHFFESLYGLDDFDDDEETEVESSVKVSGHTTKRAVDHKSGKAFQIGKVKPNQHRAHEKPFNQGSQAAPVILSDDEEVRQPPSTDRAFTKSQTTSISPPKPTRAASKRKPEVKGPPSPRRGATKKKKVELRRNVTDLSNIKQRKLQLPPRLRRTQSVPLEQQIFTGLLFFFVPNNDEDSIRRLQIHRAVEYGATWANEWYDDVTHIIVCGDLDVSQASKIFTAGKLPHGPALVRENWVTDCTSAKELKDPARQRFLVPGFEHLDQHPGTVPSLSRSISCEDSESLRPAPQTKRGDTTPSRPDPNAKSRFQDEDTESEDELDSALKDVCELGNLPDEPSFDDNAAPSTDKDESDPALDMLMANDNIRKENAGFQCMEKNDGSTDKSNPNEATIEMLQKLASKYDSKGDHFRTTAFRKAIAALRKQTGLIRTKQQALEIPQIGESIAAIIEEYVAKNRVQRLDAAEKDTHDQTLELFTGIYGAGYQTAMTWLAQGFRTLEDIRQKAQLNPSQRVGLEHYDDFQQRIPRDEVTQHAEVVRRALKAVDRGFQLTVGGSYRRGKKDCGDIDCIITKENADIGHIRTLMMDTVIPNLTDQGFLKAALAAGRFGEPCSKWHGASVVPGSKAWRRIDFLFVPWAELGAALIYFTGNDLFNRSLRLLASRKRMRLNQHGLYKDVMRGRGRERITDGTLLEGHDERRIFEILGVPYRPPGDRQIGG</sequence>
<dbReference type="GO" id="GO:0016829">
    <property type="term" value="F:lyase activity"/>
    <property type="evidence" value="ECO:0007669"/>
    <property type="project" value="UniProtKB-KW"/>
</dbReference>
<dbReference type="InterPro" id="IPR027421">
    <property type="entry name" value="DNA_pol_lamdba_lyase_dom_sf"/>
</dbReference>
<comment type="caution">
    <text evidence="19">The sequence shown here is derived from an EMBL/GenBank/DDBJ whole genome shotgun (WGS) entry which is preliminary data.</text>
</comment>
<dbReference type="InterPro" id="IPR036420">
    <property type="entry name" value="BRCT_dom_sf"/>
</dbReference>
<evidence type="ECO:0000313" key="19">
    <source>
        <dbReference type="EMBL" id="KAI1616624.1"/>
    </source>
</evidence>
<dbReference type="Gene3D" id="1.10.150.110">
    <property type="entry name" value="DNA polymerase beta, N-terminal domain-like"/>
    <property type="match status" value="1"/>
</dbReference>
<dbReference type="Pfam" id="PF14792">
    <property type="entry name" value="DNA_pol_B_palm"/>
    <property type="match status" value="1"/>
</dbReference>
<keyword evidence="8" id="KW-0548">Nucleotidyltransferase</keyword>
<dbReference type="InterPro" id="IPR022312">
    <property type="entry name" value="DNA_pol_X"/>
</dbReference>
<dbReference type="PRINTS" id="PR00869">
    <property type="entry name" value="DNAPOLX"/>
</dbReference>
<dbReference type="Gene3D" id="3.30.210.10">
    <property type="entry name" value="DNA polymerase, thumb domain"/>
    <property type="match status" value="1"/>
</dbReference>
<dbReference type="CDD" id="cd00027">
    <property type="entry name" value="BRCT"/>
    <property type="match status" value="1"/>
</dbReference>
<dbReference type="EC" id="2.7.7.7" evidence="4"/>
<dbReference type="InterPro" id="IPR002054">
    <property type="entry name" value="DNA-dir_DNA_pol_X"/>
</dbReference>
<dbReference type="PANTHER" id="PTHR11276:SF28">
    <property type="entry name" value="DNA POLYMERASE LAMBDA"/>
    <property type="match status" value="1"/>
</dbReference>
<keyword evidence="7" id="KW-0808">Transferase</keyword>
<dbReference type="Pfam" id="PF00533">
    <property type="entry name" value="BRCT"/>
    <property type="match status" value="1"/>
</dbReference>
<keyword evidence="13" id="KW-0234">DNA repair</keyword>
<dbReference type="InterPro" id="IPR029398">
    <property type="entry name" value="PolB_thumb"/>
</dbReference>
<dbReference type="PANTHER" id="PTHR11276">
    <property type="entry name" value="DNA POLYMERASE TYPE-X FAMILY MEMBER"/>
    <property type="match status" value="1"/>
</dbReference>
<dbReference type="EMBL" id="MU404351">
    <property type="protein sequence ID" value="KAI1616624.1"/>
    <property type="molecule type" value="Genomic_DNA"/>
</dbReference>
<dbReference type="CDD" id="cd00141">
    <property type="entry name" value="NT_POLXc"/>
    <property type="match status" value="1"/>
</dbReference>
<evidence type="ECO:0000256" key="17">
    <source>
        <dbReference type="SAM" id="MobiDB-lite"/>
    </source>
</evidence>
<dbReference type="Proteomes" id="UP001203852">
    <property type="component" value="Unassembled WGS sequence"/>
</dbReference>
<keyword evidence="9" id="KW-0235">DNA replication</keyword>
<evidence type="ECO:0000256" key="2">
    <source>
        <dbReference type="ARBA" id="ARBA00004123"/>
    </source>
</evidence>
<evidence type="ECO:0000259" key="18">
    <source>
        <dbReference type="PROSITE" id="PS50172"/>
    </source>
</evidence>
<dbReference type="Pfam" id="PF14791">
    <property type="entry name" value="DNA_pol_B_thumb"/>
    <property type="match status" value="1"/>
</dbReference>
<keyword evidence="15" id="KW-0539">Nucleus</keyword>
<comment type="catalytic activity">
    <reaction evidence="16">
        <text>DNA(n) + a 2'-deoxyribonucleoside 5'-triphosphate = DNA(n+1) + diphosphate</text>
        <dbReference type="Rhea" id="RHEA:22508"/>
        <dbReference type="Rhea" id="RHEA-COMP:17339"/>
        <dbReference type="Rhea" id="RHEA-COMP:17340"/>
        <dbReference type="ChEBI" id="CHEBI:33019"/>
        <dbReference type="ChEBI" id="CHEBI:61560"/>
        <dbReference type="ChEBI" id="CHEBI:173112"/>
        <dbReference type="EC" id="2.7.7.7"/>
    </reaction>
</comment>
<dbReference type="InterPro" id="IPR001357">
    <property type="entry name" value="BRCT_dom"/>
</dbReference>
<dbReference type="Gene3D" id="3.30.460.10">
    <property type="entry name" value="Beta Polymerase, domain 2"/>
    <property type="match status" value="1"/>
</dbReference>
<evidence type="ECO:0000256" key="15">
    <source>
        <dbReference type="ARBA" id="ARBA00023242"/>
    </source>
</evidence>
<proteinExistence type="inferred from homology"/>
<evidence type="ECO:0000313" key="20">
    <source>
        <dbReference type="Proteomes" id="UP001203852"/>
    </source>
</evidence>
<evidence type="ECO:0000256" key="4">
    <source>
        <dbReference type="ARBA" id="ARBA00012417"/>
    </source>
</evidence>
<evidence type="ECO:0000256" key="12">
    <source>
        <dbReference type="ARBA" id="ARBA00022932"/>
    </source>
</evidence>
<dbReference type="GO" id="GO:0003677">
    <property type="term" value="F:DNA binding"/>
    <property type="evidence" value="ECO:0007669"/>
    <property type="project" value="InterPro"/>
</dbReference>
<dbReference type="InterPro" id="IPR028207">
    <property type="entry name" value="DNA_pol_B_palm_palm"/>
</dbReference>
<keyword evidence="14" id="KW-0456">Lyase</keyword>
<keyword evidence="10" id="KW-0479">Metal-binding</keyword>
<dbReference type="FunFam" id="3.30.210.10:FF:000001">
    <property type="entry name" value="DNA polymerase lambda"/>
    <property type="match status" value="1"/>
</dbReference>
<evidence type="ECO:0000256" key="7">
    <source>
        <dbReference type="ARBA" id="ARBA00022679"/>
    </source>
</evidence>
<dbReference type="SUPFAM" id="SSF81301">
    <property type="entry name" value="Nucleotidyltransferase"/>
    <property type="match status" value="1"/>
</dbReference>
<feature type="compositionally biased region" description="Acidic residues" evidence="17">
    <location>
        <begin position="322"/>
        <end position="331"/>
    </location>
</feature>
<feature type="domain" description="BRCT" evidence="18">
    <location>
        <begin position="169"/>
        <end position="265"/>
    </location>
</feature>
<dbReference type="GO" id="GO:0006303">
    <property type="term" value="P:double-strand break repair via nonhomologous end joining"/>
    <property type="evidence" value="ECO:0007669"/>
    <property type="project" value="TreeGrafter"/>
</dbReference>
<evidence type="ECO:0000256" key="5">
    <source>
        <dbReference type="ARBA" id="ARBA00016513"/>
    </source>
</evidence>
<dbReference type="PROSITE" id="PS50172">
    <property type="entry name" value="BRCT"/>
    <property type="match status" value="1"/>
</dbReference>
<evidence type="ECO:0000256" key="10">
    <source>
        <dbReference type="ARBA" id="ARBA00022723"/>
    </source>
</evidence>
<dbReference type="InterPro" id="IPR002008">
    <property type="entry name" value="DNA_pol_X_beta-like"/>
</dbReference>
<dbReference type="Gene3D" id="1.10.150.20">
    <property type="entry name" value="5' to 3' exonuclease, C-terminal subdomain"/>
    <property type="match status" value="1"/>
</dbReference>
<accession>A0AAN6E3W2</accession>
<keyword evidence="12" id="KW-0239">DNA-directed DNA polymerase</keyword>
<comment type="cofactor">
    <cofactor evidence="1">
        <name>Mn(2+)</name>
        <dbReference type="ChEBI" id="CHEBI:29035"/>
    </cofactor>
</comment>
<dbReference type="Gene3D" id="3.40.50.10190">
    <property type="entry name" value="BRCT domain"/>
    <property type="match status" value="1"/>
</dbReference>
<comment type="similarity">
    <text evidence="3">Belongs to the DNA polymerase type-X family.</text>
</comment>
<organism evidence="19 20">
    <name type="scientific">Exophiala viscosa</name>
    <dbReference type="NCBI Taxonomy" id="2486360"/>
    <lineage>
        <taxon>Eukaryota</taxon>
        <taxon>Fungi</taxon>
        <taxon>Dikarya</taxon>
        <taxon>Ascomycota</taxon>
        <taxon>Pezizomycotina</taxon>
        <taxon>Eurotiomycetes</taxon>
        <taxon>Chaetothyriomycetidae</taxon>
        <taxon>Chaetothyriales</taxon>
        <taxon>Herpotrichiellaceae</taxon>
        <taxon>Exophiala</taxon>
    </lineage>
</organism>
<dbReference type="GO" id="GO:0005634">
    <property type="term" value="C:nucleus"/>
    <property type="evidence" value="ECO:0007669"/>
    <property type="project" value="UniProtKB-SubCell"/>
</dbReference>
<evidence type="ECO:0000256" key="11">
    <source>
        <dbReference type="ARBA" id="ARBA00022763"/>
    </source>
</evidence>
<dbReference type="Pfam" id="PF10391">
    <property type="entry name" value="DNA_pol_lambd_f"/>
    <property type="match status" value="1"/>
</dbReference>
<keyword evidence="6" id="KW-0237">DNA synthesis</keyword>
<dbReference type="InterPro" id="IPR018944">
    <property type="entry name" value="DNA_pol_lambd_fingers_domain"/>
</dbReference>
<feature type="region of interest" description="Disordered" evidence="17">
    <location>
        <begin position="29"/>
        <end position="138"/>
    </location>
</feature>
<dbReference type="SUPFAM" id="SSF47802">
    <property type="entry name" value="DNA polymerase beta, N-terminal domain-like"/>
    <property type="match status" value="1"/>
</dbReference>
<gene>
    <name evidence="19" type="ORF">EDD36DRAFT_429599</name>
</gene>
<dbReference type="PRINTS" id="PR00870">
    <property type="entry name" value="DNAPOLXBETA"/>
</dbReference>
<evidence type="ECO:0000256" key="6">
    <source>
        <dbReference type="ARBA" id="ARBA00022634"/>
    </source>
</evidence>
<feature type="region of interest" description="Disordered" evidence="17">
    <location>
        <begin position="272"/>
        <end position="364"/>
    </location>
</feature>
<evidence type="ECO:0000256" key="13">
    <source>
        <dbReference type="ARBA" id="ARBA00023204"/>
    </source>
</evidence>
<evidence type="ECO:0000256" key="8">
    <source>
        <dbReference type="ARBA" id="ARBA00022695"/>
    </source>
</evidence>
<name>A0AAN6E3W2_9EURO</name>
<dbReference type="FunFam" id="1.10.150.110:FF:000005">
    <property type="entry name" value="DNA polymerase POL4"/>
    <property type="match status" value="1"/>
</dbReference>
<dbReference type="InterPro" id="IPR037160">
    <property type="entry name" value="DNA_Pol_thumb_sf"/>
</dbReference>
<protein>
    <recommendedName>
        <fullName evidence="5">DNA polymerase lambda</fullName>
        <ecNumber evidence="4">2.7.7.7</ecNumber>
    </recommendedName>
</protein>
<dbReference type="SUPFAM" id="SSF52113">
    <property type="entry name" value="BRCT domain"/>
    <property type="match status" value="1"/>
</dbReference>
<comment type="subcellular location">
    <subcellularLocation>
        <location evidence="2">Nucleus</location>
    </subcellularLocation>
</comment>
<evidence type="ECO:0000256" key="9">
    <source>
        <dbReference type="ARBA" id="ARBA00022705"/>
    </source>
</evidence>
<dbReference type="GO" id="GO:0003887">
    <property type="term" value="F:DNA-directed DNA polymerase activity"/>
    <property type="evidence" value="ECO:0007669"/>
    <property type="project" value="UniProtKB-KW"/>
</dbReference>
<reference evidence="19" key="1">
    <citation type="journal article" date="2022" name="bioRxiv">
        <title>Deciphering the potential niche of two novel black yeast fungi from a biological soil crust based on their genomes, phenotypes, and melanin regulation.</title>
        <authorList>
            <consortium name="DOE Joint Genome Institute"/>
            <person name="Carr E.C."/>
            <person name="Barton Q."/>
            <person name="Grambo S."/>
            <person name="Sullivan M."/>
            <person name="Renfro C.M."/>
            <person name="Kuo A."/>
            <person name="Pangilinan J."/>
            <person name="Lipzen A."/>
            <person name="Keymanesh K."/>
            <person name="Savage E."/>
            <person name="Barry K."/>
            <person name="Grigoriev I.V."/>
            <person name="Riekhof W.R."/>
            <person name="Harris S.S."/>
        </authorList>
    </citation>
    <scope>NUCLEOTIDE SEQUENCE</scope>
    <source>
        <strain evidence="19">JF 03-4F</strain>
    </source>
</reference>
<dbReference type="FunFam" id="1.10.150.20:FF:000010">
    <property type="entry name" value="DNA polymerase lambda"/>
    <property type="match status" value="1"/>
</dbReference>
<dbReference type="Pfam" id="PF14716">
    <property type="entry name" value="HHH_8"/>
    <property type="match status" value="1"/>
</dbReference>
<dbReference type="SMART" id="SM00483">
    <property type="entry name" value="POLXc"/>
    <property type="match status" value="1"/>
</dbReference>
<keyword evidence="11" id="KW-0227">DNA damage</keyword>
<dbReference type="SUPFAM" id="SSF81585">
    <property type="entry name" value="PsbU/PolX domain-like"/>
    <property type="match status" value="1"/>
</dbReference>
<evidence type="ECO:0000256" key="14">
    <source>
        <dbReference type="ARBA" id="ARBA00023239"/>
    </source>
</evidence>
<evidence type="ECO:0000256" key="3">
    <source>
        <dbReference type="ARBA" id="ARBA00008323"/>
    </source>
</evidence>
<dbReference type="InterPro" id="IPR043519">
    <property type="entry name" value="NT_sf"/>
</dbReference>
<dbReference type="InterPro" id="IPR010996">
    <property type="entry name" value="HHH_MUS81"/>
</dbReference>
<dbReference type="AlphaFoldDB" id="A0AAN6E3W2"/>
<evidence type="ECO:0000256" key="1">
    <source>
        <dbReference type="ARBA" id="ARBA00001936"/>
    </source>
</evidence>
<evidence type="ECO:0000256" key="16">
    <source>
        <dbReference type="ARBA" id="ARBA00049244"/>
    </source>
</evidence>
<keyword evidence="20" id="KW-1185">Reference proteome</keyword>
<dbReference type="GO" id="GO:0046872">
    <property type="term" value="F:metal ion binding"/>
    <property type="evidence" value="ECO:0007669"/>
    <property type="project" value="UniProtKB-KW"/>
</dbReference>